<reference evidence="2 3" key="1">
    <citation type="submission" date="2019-11" db="EMBL/GenBank/DDBJ databases">
        <title>Epiphytic Pseudomonas syringae from cherry orchards.</title>
        <authorList>
            <person name="Hulin M.T."/>
        </authorList>
    </citation>
    <scope>NUCLEOTIDE SEQUENCE [LARGE SCALE GENOMIC DNA]</scope>
    <source>
        <strain evidence="2 3">PA-6-9F</strain>
    </source>
</reference>
<organism evidence="2 3">
    <name type="scientific">Pseudomonas proteolytica</name>
    <dbReference type="NCBI Taxonomy" id="219574"/>
    <lineage>
        <taxon>Bacteria</taxon>
        <taxon>Pseudomonadati</taxon>
        <taxon>Pseudomonadota</taxon>
        <taxon>Gammaproteobacteria</taxon>
        <taxon>Pseudomonadales</taxon>
        <taxon>Pseudomonadaceae</taxon>
        <taxon>Pseudomonas</taxon>
    </lineage>
</organism>
<protein>
    <recommendedName>
        <fullName evidence="4">Type III effector</fullName>
    </recommendedName>
</protein>
<evidence type="ECO:0008006" key="4">
    <source>
        <dbReference type="Google" id="ProtNLM"/>
    </source>
</evidence>
<dbReference type="RefSeq" id="WP_139273516.1">
    <property type="nucleotide sequence ID" value="NZ_FNTR01000001.1"/>
</dbReference>
<name>A0AAW5A164_9PSED</name>
<comment type="caution">
    <text evidence="2">The sequence shown here is derived from an EMBL/GenBank/DDBJ whole genome shotgun (WGS) entry which is preliminary data.</text>
</comment>
<keyword evidence="3" id="KW-1185">Reference proteome</keyword>
<evidence type="ECO:0000313" key="3">
    <source>
        <dbReference type="Proteomes" id="UP000814172"/>
    </source>
</evidence>
<feature type="compositionally biased region" description="Polar residues" evidence="1">
    <location>
        <begin position="1"/>
        <end position="13"/>
    </location>
</feature>
<dbReference type="Proteomes" id="UP000814172">
    <property type="component" value="Unassembled WGS sequence"/>
</dbReference>
<proteinExistence type="predicted"/>
<dbReference type="GeneID" id="55537376"/>
<feature type="compositionally biased region" description="Polar residues" evidence="1">
    <location>
        <begin position="45"/>
        <end position="63"/>
    </location>
</feature>
<sequence length="366" mass="38484">MNITGSPVSTSFQVKDRVSEAPGQQAAAGTKGASDWSASGDKQKTQASSEGNTAGESLDGINTRTKRGFKGGASKIYSFVSPKPPKTNLIANAYKPTSILGPTRPVGPSNTQGVTKFREMVFKTQHPNSSLTGPAKPAVAKPKTFGDVAANLVSADRLVKAGVFKTDTSLKTVTRDAFVNASVNGLVSTPLSIGTYAGSVWTGETIKGNFAANTPLLPPAHQPAPSQAANAASAAGSGGAEQSAALVKTRTESAELKMTYAVNTIQAMVEGGDGKALEKSSTWPVDINERLDLMEKIYDASEKNMAEVSEQNGFIYKPYKDDSTVGSKSVTARLDALDKRYEHLNSNGIGRLLAVREVETRKPQTV</sequence>
<accession>A0AAW5A164</accession>
<evidence type="ECO:0000313" key="2">
    <source>
        <dbReference type="EMBL" id="MCF5055557.1"/>
    </source>
</evidence>
<evidence type="ECO:0000256" key="1">
    <source>
        <dbReference type="SAM" id="MobiDB-lite"/>
    </source>
</evidence>
<gene>
    <name evidence="2" type="ORF">GIW75_01005</name>
</gene>
<dbReference type="AlphaFoldDB" id="A0AAW5A164"/>
<dbReference type="EMBL" id="WKEW01000002">
    <property type="protein sequence ID" value="MCF5055557.1"/>
    <property type="molecule type" value="Genomic_DNA"/>
</dbReference>
<feature type="region of interest" description="Disordered" evidence="1">
    <location>
        <begin position="1"/>
        <end position="66"/>
    </location>
</feature>